<name>A0AAJ3NLQ1_9MYCO</name>
<dbReference type="Proteomes" id="UP000193387">
    <property type="component" value="Unassembled WGS sequence"/>
</dbReference>
<comment type="caution">
    <text evidence="2">The sequence shown here is derived from an EMBL/GenBank/DDBJ whole genome shotgun (WGS) entry which is preliminary data.</text>
</comment>
<keyword evidence="1" id="KW-0472">Membrane</keyword>
<keyword evidence="3" id="KW-1185">Reference proteome</keyword>
<dbReference type="PANTHER" id="PTHR42305:SF1">
    <property type="entry name" value="MEMBRANE PROTEIN RV1733C-RELATED"/>
    <property type="match status" value="1"/>
</dbReference>
<keyword evidence="1" id="KW-0812">Transmembrane</keyword>
<gene>
    <name evidence="2" type="ORF">AWC23_23355</name>
</gene>
<evidence type="ECO:0000313" key="2">
    <source>
        <dbReference type="EMBL" id="ORW66189.1"/>
    </source>
</evidence>
<dbReference type="PANTHER" id="PTHR42305">
    <property type="entry name" value="MEMBRANE PROTEIN RV1733C-RELATED"/>
    <property type="match status" value="1"/>
</dbReference>
<reference evidence="2 3" key="1">
    <citation type="submission" date="2016-01" db="EMBL/GenBank/DDBJ databases">
        <title>The new phylogeny of the genus Mycobacterium.</title>
        <authorList>
            <person name="Tarcisio F."/>
            <person name="Conor M."/>
            <person name="Antonella G."/>
            <person name="Elisabetta G."/>
            <person name="Giulia F.S."/>
            <person name="Sara T."/>
            <person name="Anna F."/>
            <person name="Clotilde B."/>
            <person name="Roberto B."/>
            <person name="Veronica D.S."/>
            <person name="Fabio R."/>
            <person name="Monica P."/>
            <person name="Olivier J."/>
            <person name="Enrico T."/>
            <person name="Nicola S."/>
        </authorList>
    </citation>
    <scope>NUCLEOTIDE SEQUENCE [LARGE SCALE GENOMIC DNA]</scope>
    <source>
        <strain evidence="2 3">DSM 44616</strain>
    </source>
</reference>
<feature type="transmembrane region" description="Helical" evidence="1">
    <location>
        <begin position="32"/>
        <end position="55"/>
    </location>
</feature>
<protein>
    <recommendedName>
        <fullName evidence="4">Transmembrane protein</fullName>
    </recommendedName>
</protein>
<organism evidence="2 3">
    <name type="scientific">Mycobacterium saskatchewanense</name>
    <dbReference type="NCBI Taxonomy" id="220927"/>
    <lineage>
        <taxon>Bacteria</taxon>
        <taxon>Bacillati</taxon>
        <taxon>Actinomycetota</taxon>
        <taxon>Actinomycetes</taxon>
        <taxon>Mycobacteriales</taxon>
        <taxon>Mycobacteriaceae</taxon>
        <taxon>Mycobacterium</taxon>
        <taxon>Mycobacterium simiae complex</taxon>
    </lineage>
</organism>
<feature type="transmembrane region" description="Helical" evidence="1">
    <location>
        <begin position="141"/>
        <end position="164"/>
    </location>
</feature>
<dbReference type="InterPro" id="IPR039708">
    <property type="entry name" value="MT1774/Rv1733c-like"/>
</dbReference>
<dbReference type="RefSeq" id="WP_085257946.1">
    <property type="nucleotide sequence ID" value="NZ_AP022573.1"/>
</dbReference>
<evidence type="ECO:0000313" key="3">
    <source>
        <dbReference type="Proteomes" id="UP000193387"/>
    </source>
</evidence>
<accession>A0AAJ3NLQ1</accession>
<dbReference type="AlphaFoldDB" id="A0AAJ3NLQ1"/>
<keyword evidence="1" id="KW-1133">Transmembrane helix</keyword>
<dbReference type="EMBL" id="LQPR01000068">
    <property type="protein sequence ID" value="ORW66189.1"/>
    <property type="molecule type" value="Genomic_DNA"/>
</dbReference>
<proteinExistence type="predicted"/>
<evidence type="ECO:0000256" key="1">
    <source>
        <dbReference type="SAM" id="Phobius"/>
    </source>
</evidence>
<evidence type="ECO:0008006" key="4">
    <source>
        <dbReference type="Google" id="ProtNLM"/>
    </source>
</evidence>
<sequence length="192" mass="21048">METFTLDPRRWQVARIVGRNPLLRRSDRIEAFVVLVALLVAMLAIPLIGVVGAVVHGARERVYAQEAYERHRVVATVTDTLLQESGTTVVQASWPIPSGERTGTLELLTPAKTGQTVDIWVDKDGKSTLPPTPGWHAVADAAGVAMVSLLLVAFVMTSLLGAVYSRLNRVRDAAWEREIRSLVEDGGRTNRQ</sequence>